<keyword evidence="8" id="KW-1278">Translocase</keyword>
<dbReference type="GO" id="GO:0005524">
    <property type="term" value="F:ATP binding"/>
    <property type="evidence" value="ECO:0007669"/>
    <property type="project" value="UniProtKB-KW"/>
</dbReference>
<comment type="caution">
    <text evidence="11">The sequence shown here is derived from an EMBL/GenBank/DDBJ whole genome shotgun (WGS) entry which is preliminary data.</text>
</comment>
<dbReference type="GO" id="GO:0015833">
    <property type="term" value="P:peptide transport"/>
    <property type="evidence" value="ECO:0007669"/>
    <property type="project" value="InterPro"/>
</dbReference>
<dbReference type="Pfam" id="PF08352">
    <property type="entry name" value="oligo_HPY"/>
    <property type="match status" value="1"/>
</dbReference>
<keyword evidence="4" id="KW-1003">Cell membrane</keyword>
<dbReference type="AlphaFoldDB" id="A0A3M8D1H3"/>
<dbReference type="InterPro" id="IPR003439">
    <property type="entry name" value="ABC_transporter-like_ATP-bd"/>
</dbReference>
<keyword evidence="5" id="KW-0997">Cell inner membrane</keyword>
<proteinExistence type="inferred from homology"/>
<dbReference type="RefSeq" id="WP_122912751.1">
    <property type="nucleotide sequence ID" value="NZ_RHHT01000011.1"/>
</dbReference>
<dbReference type="InterPro" id="IPR027417">
    <property type="entry name" value="P-loop_NTPase"/>
</dbReference>
<dbReference type="InterPro" id="IPR017871">
    <property type="entry name" value="ABC_transporter-like_CS"/>
</dbReference>
<organism evidence="11 12">
    <name type="scientific">Brevibacillus panacihumi</name>
    <dbReference type="NCBI Taxonomy" id="497735"/>
    <lineage>
        <taxon>Bacteria</taxon>
        <taxon>Bacillati</taxon>
        <taxon>Bacillota</taxon>
        <taxon>Bacilli</taxon>
        <taxon>Bacillales</taxon>
        <taxon>Paenibacillaceae</taxon>
        <taxon>Brevibacillus</taxon>
    </lineage>
</organism>
<evidence type="ECO:0000256" key="7">
    <source>
        <dbReference type="ARBA" id="ARBA00022840"/>
    </source>
</evidence>
<dbReference type="Gene3D" id="3.40.50.300">
    <property type="entry name" value="P-loop containing nucleotide triphosphate hydrolases"/>
    <property type="match status" value="1"/>
</dbReference>
<dbReference type="NCBIfam" id="TIGR01727">
    <property type="entry name" value="oligo_HPY"/>
    <property type="match status" value="1"/>
</dbReference>
<evidence type="ECO:0000256" key="4">
    <source>
        <dbReference type="ARBA" id="ARBA00022475"/>
    </source>
</evidence>
<evidence type="ECO:0000256" key="1">
    <source>
        <dbReference type="ARBA" id="ARBA00004202"/>
    </source>
</evidence>
<evidence type="ECO:0000259" key="10">
    <source>
        <dbReference type="PROSITE" id="PS50893"/>
    </source>
</evidence>
<keyword evidence="3" id="KW-0813">Transport</keyword>
<dbReference type="InterPro" id="IPR050388">
    <property type="entry name" value="ABC_Ni/Peptide_Import"/>
</dbReference>
<comment type="similarity">
    <text evidence="2">Belongs to the ABC transporter superfamily.</text>
</comment>
<evidence type="ECO:0000256" key="9">
    <source>
        <dbReference type="ARBA" id="ARBA00023136"/>
    </source>
</evidence>
<evidence type="ECO:0000256" key="5">
    <source>
        <dbReference type="ARBA" id="ARBA00022519"/>
    </source>
</evidence>
<dbReference type="Proteomes" id="UP000281915">
    <property type="component" value="Unassembled WGS sequence"/>
</dbReference>
<evidence type="ECO:0000313" key="12">
    <source>
        <dbReference type="Proteomes" id="UP000281915"/>
    </source>
</evidence>
<accession>A0A3M8D1H3</accession>
<name>A0A3M8D1H3_9BACL</name>
<reference evidence="11 12" key="1">
    <citation type="submission" date="2018-10" db="EMBL/GenBank/DDBJ databases">
        <title>Phylogenomics of Brevibacillus.</title>
        <authorList>
            <person name="Dunlap C."/>
        </authorList>
    </citation>
    <scope>NUCLEOTIDE SEQUENCE [LARGE SCALE GENOMIC DNA]</scope>
    <source>
        <strain evidence="11 12">JCM 15085</strain>
    </source>
</reference>
<evidence type="ECO:0000256" key="6">
    <source>
        <dbReference type="ARBA" id="ARBA00022741"/>
    </source>
</evidence>
<keyword evidence="6" id="KW-0547">Nucleotide-binding</keyword>
<protein>
    <submittedName>
        <fullName evidence="11">ABC transporter ATP-binding protein</fullName>
    </submittedName>
</protein>
<comment type="subcellular location">
    <subcellularLocation>
        <location evidence="1">Cell membrane</location>
        <topology evidence="1">Peripheral membrane protein</topology>
    </subcellularLocation>
</comment>
<dbReference type="InterPro" id="IPR013563">
    <property type="entry name" value="Oligopep_ABC_C"/>
</dbReference>
<dbReference type="PANTHER" id="PTHR43297">
    <property type="entry name" value="OLIGOPEPTIDE TRANSPORT ATP-BINDING PROTEIN APPD"/>
    <property type="match status" value="1"/>
</dbReference>
<dbReference type="PANTHER" id="PTHR43297:SF14">
    <property type="entry name" value="ATPASE AAA-TYPE CORE DOMAIN-CONTAINING PROTEIN"/>
    <property type="match status" value="1"/>
</dbReference>
<dbReference type="SUPFAM" id="SSF52540">
    <property type="entry name" value="P-loop containing nucleoside triphosphate hydrolases"/>
    <property type="match status" value="1"/>
</dbReference>
<dbReference type="GO" id="GO:0016887">
    <property type="term" value="F:ATP hydrolysis activity"/>
    <property type="evidence" value="ECO:0007669"/>
    <property type="project" value="InterPro"/>
</dbReference>
<sequence>MQKKLLEIKDLTIKFHTDDGVVEAVNKVSLTVHEGETLGIVGETGAGKTTTALGIMGLVDCPPGRIEGGKIMLDDRDILQLDEDEFRKLRGKEISMIFQDPMTALNPVFTVVDQIAEVIANHQQLGEKEAEQKAIEMLELVRIPAERAYEYPHQFSGGMKQRVVIAIALACNPRLLIADEPTTALDVTIQAQVLELMKDLKTRSKTSMILITHDLGVVSEICDQVAIMYAGEIVESGSLEDIFENPLHPYTNGLFGSIPDIDKEVEFLSPIEGLVPDPSDLPKGCKFHPRCKYAQHLCSVEEPVFQEYSPGHYAKCFVYEGKLPAKEVKKYE</sequence>
<dbReference type="GO" id="GO:0005886">
    <property type="term" value="C:plasma membrane"/>
    <property type="evidence" value="ECO:0007669"/>
    <property type="project" value="UniProtKB-SubCell"/>
</dbReference>
<dbReference type="PROSITE" id="PS50893">
    <property type="entry name" value="ABC_TRANSPORTER_2"/>
    <property type="match status" value="1"/>
</dbReference>
<keyword evidence="9" id="KW-0472">Membrane</keyword>
<evidence type="ECO:0000256" key="3">
    <source>
        <dbReference type="ARBA" id="ARBA00022448"/>
    </source>
</evidence>
<dbReference type="PROSITE" id="PS00211">
    <property type="entry name" value="ABC_TRANSPORTER_1"/>
    <property type="match status" value="1"/>
</dbReference>
<evidence type="ECO:0000256" key="2">
    <source>
        <dbReference type="ARBA" id="ARBA00005417"/>
    </source>
</evidence>
<evidence type="ECO:0000313" key="11">
    <source>
        <dbReference type="EMBL" id="RNB81926.1"/>
    </source>
</evidence>
<dbReference type="EMBL" id="RHHT01000011">
    <property type="protein sequence ID" value="RNB81926.1"/>
    <property type="molecule type" value="Genomic_DNA"/>
</dbReference>
<dbReference type="InterPro" id="IPR003593">
    <property type="entry name" value="AAA+_ATPase"/>
</dbReference>
<dbReference type="Pfam" id="PF00005">
    <property type="entry name" value="ABC_tran"/>
    <property type="match status" value="1"/>
</dbReference>
<evidence type="ECO:0000256" key="8">
    <source>
        <dbReference type="ARBA" id="ARBA00022967"/>
    </source>
</evidence>
<feature type="domain" description="ABC transporter" evidence="10">
    <location>
        <begin position="6"/>
        <end position="255"/>
    </location>
</feature>
<keyword evidence="7 11" id="KW-0067">ATP-binding</keyword>
<dbReference type="FunFam" id="3.40.50.300:FF:000016">
    <property type="entry name" value="Oligopeptide ABC transporter ATP-binding component"/>
    <property type="match status" value="1"/>
</dbReference>
<dbReference type="SMART" id="SM00382">
    <property type="entry name" value="AAA"/>
    <property type="match status" value="1"/>
</dbReference>
<gene>
    <name evidence="11" type="ORF">EDM58_07320</name>
</gene>
<dbReference type="CDD" id="cd03257">
    <property type="entry name" value="ABC_NikE_OppD_transporters"/>
    <property type="match status" value="1"/>
</dbReference>